<dbReference type="GO" id="GO:0003676">
    <property type="term" value="F:nucleic acid binding"/>
    <property type="evidence" value="ECO:0007669"/>
    <property type="project" value="InterPro"/>
</dbReference>
<dbReference type="InterPro" id="IPR036875">
    <property type="entry name" value="Znf_CCHC_sf"/>
</dbReference>
<dbReference type="Pfam" id="PF08284">
    <property type="entry name" value="RVP_2"/>
    <property type="match status" value="1"/>
</dbReference>
<feature type="region of interest" description="Disordered" evidence="2">
    <location>
        <begin position="96"/>
        <end position="140"/>
    </location>
</feature>
<dbReference type="InterPro" id="IPR021109">
    <property type="entry name" value="Peptidase_aspartic_dom_sf"/>
</dbReference>
<dbReference type="Gene3D" id="3.10.10.10">
    <property type="entry name" value="HIV Type 1 Reverse Transcriptase, subunit A, domain 1"/>
    <property type="match status" value="1"/>
</dbReference>
<dbReference type="SUPFAM" id="SSF50630">
    <property type="entry name" value="Acid proteases"/>
    <property type="match status" value="1"/>
</dbReference>
<feature type="region of interest" description="Disordered" evidence="2">
    <location>
        <begin position="204"/>
        <end position="233"/>
    </location>
</feature>
<dbReference type="InterPro" id="IPR005162">
    <property type="entry name" value="Retrotrans_gag_dom"/>
</dbReference>
<dbReference type="GO" id="GO:0008270">
    <property type="term" value="F:zinc ion binding"/>
    <property type="evidence" value="ECO:0007669"/>
    <property type="project" value="UniProtKB-KW"/>
</dbReference>
<keyword evidence="1" id="KW-0862">Zinc</keyword>
<dbReference type="PANTHER" id="PTHR15503">
    <property type="entry name" value="LDOC1 RELATED"/>
    <property type="match status" value="1"/>
</dbReference>
<dbReference type="Gene3D" id="4.10.60.10">
    <property type="entry name" value="Zinc finger, CCHC-type"/>
    <property type="match status" value="1"/>
</dbReference>
<gene>
    <name evidence="4" type="ORF">LVIROSA_LOCUS3119</name>
</gene>
<evidence type="ECO:0000256" key="1">
    <source>
        <dbReference type="PROSITE-ProRule" id="PRU00047"/>
    </source>
</evidence>
<dbReference type="InterPro" id="IPR043502">
    <property type="entry name" value="DNA/RNA_pol_sf"/>
</dbReference>
<feature type="domain" description="CCHC-type" evidence="3">
    <location>
        <begin position="243"/>
        <end position="258"/>
    </location>
</feature>
<comment type="caution">
    <text evidence="4">The sequence shown here is derived from an EMBL/GenBank/DDBJ whole genome shotgun (WGS) entry which is preliminary data.</text>
</comment>
<dbReference type="Pfam" id="PF03732">
    <property type="entry name" value="Retrotrans_gag"/>
    <property type="match status" value="1"/>
</dbReference>
<dbReference type="SUPFAM" id="SSF56672">
    <property type="entry name" value="DNA/RNA polymerases"/>
    <property type="match status" value="1"/>
</dbReference>
<dbReference type="SMART" id="SM00343">
    <property type="entry name" value="ZnF_C2HC"/>
    <property type="match status" value="2"/>
</dbReference>
<sequence length="561" mass="63233">MPWTELKEMLMAEYCPRGEIQKMEQELWDLTIRNSDIDAYISRFSELSLLCPGMITSEGKKIERFIWGLTSPIQGNVIAANPETFDNAKRLAKKLYDHNNKKGEKPAEIEGKKESDNKKGMNNKRKGRQGSESTKKQQTVTVNAVTTQVPFTPHAPASANPSAPRQYYGNLPKCNKCSLHHNGECKEMQCTSCNRKGHTTRYCRTYPPQNQPEGNNNNNSRNNNNNNNNTNNSCNNTGSSPSCYGCGKTGHIRRNCPNTNNPGNGGTGRVLAMGQGEAVQDPAVVTGTFLLNHTYACILFDTGAERSFVSNKFKHLLKQQPQKLNETFTVEMANGKTESTGEIYIGCTLTLNHHVFPINLMHVSIRSFDVIIGMDWLSPHHAEIMCHEKVVRLHLPNHESLVIYGDKPSTNLRLISCIKAQKYLRKKDLTFLAHIVDKSKEEINIRNIPVACDFPDVFPEDLPGIPPERQVEFRIDLVPGATPIAKSPYRLAPAEMQELSSQLKELLDKGFIRPSFSPWGAPVLFVKKKDGTFRMSIDYRELNKLTIKNRYPLPRIDDLFD</sequence>
<dbReference type="Gene3D" id="2.40.70.10">
    <property type="entry name" value="Acid Proteases"/>
    <property type="match status" value="1"/>
</dbReference>
<evidence type="ECO:0000256" key="2">
    <source>
        <dbReference type="SAM" id="MobiDB-lite"/>
    </source>
</evidence>
<dbReference type="PROSITE" id="PS50158">
    <property type="entry name" value="ZF_CCHC"/>
    <property type="match status" value="1"/>
</dbReference>
<keyword evidence="1" id="KW-0479">Metal-binding</keyword>
<evidence type="ECO:0000313" key="5">
    <source>
        <dbReference type="Proteomes" id="UP001157418"/>
    </source>
</evidence>
<accession>A0AAU9LPH8</accession>
<dbReference type="PANTHER" id="PTHR15503:SF45">
    <property type="entry name" value="RNA-DIRECTED DNA POLYMERASE HOMOLOG"/>
    <property type="match status" value="1"/>
</dbReference>
<dbReference type="CDD" id="cd01647">
    <property type="entry name" value="RT_LTR"/>
    <property type="match status" value="1"/>
</dbReference>
<dbReference type="SUPFAM" id="SSF57756">
    <property type="entry name" value="Retrovirus zinc finger-like domains"/>
    <property type="match status" value="1"/>
</dbReference>
<evidence type="ECO:0000259" key="3">
    <source>
        <dbReference type="PROSITE" id="PS50158"/>
    </source>
</evidence>
<dbReference type="CDD" id="cd00303">
    <property type="entry name" value="retropepsin_like"/>
    <property type="match status" value="1"/>
</dbReference>
<dbReference type="EMBL" id="CAKMRJ010000001">
    <property type="protein sequence ID" value="CAH1415261.1"/>
    <property type="molecule type" value="Genomic_DNA"/>
</dbReference>
<keyword evidence="1" id="KW-0863">Zinc-finger</keyword>
<reference evidence="4 5" key="1">
    <citation type="submission" date="2022-01" db="EMBL/GenBank/DDBJ databases">
        <authorList>
            <person name="Xiong W."/>
            <person name="Schranz E."/>
        </authorList>
    </citation>
    <scope>NUCLEOTIDE SEQUENCE [LARGE SCALE GENOMIC DNA]</scope>
</reference>
<name>A0AAU9LPH8_9ASTR</name>
<dbReference type="InterPro" id="IPR032567">
    <property type="entry name" value="RTL1-rel"/>
</dbReference>
<organism evidence="4 5">
    <name type="scientific">Lactuca virosa</name>
    <dbReference type="NCBI Taxonomy" id="75947"/>
    <lineage>
        <taxon>Eukaryota</taxon>
        <taxon>Viridiplantae</taxon>
        <taxon>Streptophyta</taxon>
        <taxon>Embryophyta</taxon>
        <taxon>Tracheophyta</taxon>
        <taxon>Spermatophyta</taxon>
        <taxon>Magnoliopsida</taxon>
        <taxon>eudicotyledons</taxon>
        <taxon>Gunneridae</taxon>
        <taxon>Pentapetalae</taxon>
        <taxon>asterids</taxon>
        <taxon>campanulids</taxon>
        <taxon>Asterales</taxon>
        <taxon>Asteraceae</taxon>
        <taxon>Cichorioideae</taxon>
        <taxon>Cichorieae</taxon>
        <taxon>Lactucinae</taxon>
        <taxon>Lactuca</taxon>
    </lineage>
</organism>
<dbReference type="AlphaFoldDB" id="A0AAU9LPH8"/>
<evidence type="ECO:0000313" key="4">
    <source>
        <dbReference type="EMBL" id="CAH1415261.1"/>
    </source>
</evidence>
<dbReference type="Proteomes" id="UP001157418">
    <property type="component" value="Unassembled WGS sequence"/>
</dbReference>
<proteinExistence type="predicted"/>
<feature type="compositionally biased region" description="Basic and acidic residues" evidence="2">
    <location>
        <begin position="96"/>
        <end position="119"/>
    </location>
</feature>
<feature type="compositionally biased region" description="Low complexity" evidence="2">
    <location>
        <begin position="215"/>
        <end position="233"/>
    </location>
</feature>
<dbReference type="InterPro" id="IPR001878">
    <property type="entry name" value="Znf_CCHC"/>
</dbReference>
<keyword evidence="5" id="KW-1185">Reference proteome</keyword>
<protein>
    <recommendedName>
        <fullName evidence="3">CCHC-type domain-containing protein</fullName>
    </recommendedName>
</protein>